<feature type="transmembrane region" description="Helical" evidence="1">
    <location>
        <begin position="91"/>
        <end position="119"/>
    </location>
</feature>
<evidence type="ECO:0000256" key="1">
    <source>
        <dbReference type="SAM" id="Phobius"/>
    </source>
</evidence>
<dbReference type="OrthoDB" id="5322539at2759"/>
<proteinExistence type="predicted"/>
<protein>
    <submittedName>
        <fullName evidence="2">Uncharacterized protein</fullName>
    </submittedName>
</protein>
<sequence>MIFKSAAKDRRKKEEIISRGDYTPVNALQPRLKHGPSVGRRLVQLVPMVAFLLGGATLMVSHHIFYSHLNGKRIDVGATELPSFLMSQRNVTFIGTAIAHGARILLAMAISATFIQVFWKTLRSRSHTIEQIDALVNCGQSPFYPSAFRAATTSIVLYAIAIAVSATSLVVVFSPGSLTITTNFQRDKSCVVPNVPCQVMTPSFTIPANDTNDESFLLSSIIESMLASNTYLSPFQNDFSSVCGDGVPSCSYNISFAGFAFNCVDVTDGTDFSSITNPSRPVVWSAKPFGNLTGIAIQTWDLGNNALQATNCSSYNATYDVTVNLDEASEPVVLVRDVIPPVCDSWSENVSCN</sequence>
<keyword evidence="1" id="KW-0812">Transmembrane</keyword>
<keyword evidence="3" id="KW-1185">Reference proteome</keyword>
<evidence type="ECO:0000313" key="3">
    <source>
        <dbReference type="Proteomes" id="UP000053477"/>
    </source>
</evidence>
<feature type="transmembrane region" description="Helical" evidence="1">
    <location>
        <begin position="155"/>
        <end position="178"/>
    </location>
</feature>
<gene>
    <name evidence="2" type="ORF">SCHPADRAFT_201548</name>
</gene>
<dbReference type="InParanoid" id="A0A0H2SHT8"/>
<dbReference type="STRING" id="27342.A0A0H2SHT8"/>
<dbReference type="AlphaFoldDB" id="A0A0H2SHT8"/>
<reference evidence="2 3" key="1">
    <citation type="submission" date="2015-04" db="EMBL/GenBank/DDBJ databases">
        <title>Complete genome sequence of Schizopora paradoxa KUC8140, a cosmopolitan wood degrader in East Asia.</title>
        <authorList>
            <consortium name="DOE Joint Genome Institute"/>
            <person name="Min B."/>
            <person name="Park H."/>
            <person name="Jang Y."/>
            <person name="Kim J.-J."/>
            <person name="Kim K.H."/>
            <person name="Pangilinan J."/>
            <person name="Lipzen A."/>
            <person name="Riley R."/>
            <person name="Grigoriev I.V."/>
            <person name="Spatafora J.W."/>
            <person name="Choi I.-G."/>
        </authorList>
    </citation>
    <scope>NUCLEOTIDE SEQUENCE [LARGE SCALE GENOMIC DNA]</scope>
    <source>
        <strain evidence="2 3">KUC8140</strain>
    </source>
</reference>
<organism evidence="2 3">
    <name type="scientific">Schizopora paradoxa</name>
    <dbReference type="NCBI Taxonomy" id="27342"/>
    <lineage>
        <taxon>Eukaryota</taxon>
        <taxon>Fungi</taxon>
        <taxon>Dikarya</taxon>
        <taxon>Basidiomycota</taxon>
        <taxon>Agaricomycotina</taxon>
        <taxon>Agaricomycetes</taxon>
        <taxon>Hymenochaetales</taxon>
        <taxon>Schizoporaceae</taxon>
        <taxon>Schizopora</taxon>
    </lineage>
</organism>
<dbReference type="Proteomes" id="UP000053477">
    <property type="component" value="Unassembled WGS sequence"/>
</dbReference>
<name>A0A0H2SHT8_9AGAM</name>
<dbReference type="EMBL" id="KQ085913">
    <property type="protein sequence ID" value="KLO16636.1"/>
    <property type="molecule type" value="Genomic_DNA"/>
</dbReference>
<keyword evidence="1" id="KW-0472">Membrane</keyword>
<keyword evidence="1" id="KW-1133">Transmembrane helix</keyword>
<evidence type="ECO:0000313" key="2">
    <source>
        <dbReference type="EMBL" id="KLO16636.1"/>
    </source>
</evidence>
<feature type="transmembrane region" description="Helical" evidence="1">
    <location>
        <begin position="42"/>
        <end position="65"/>
    </location>
</feature>
<accession>A0A0H2SHT8</accession>